<organism evidence="1 2">
    <name type="scientific">Puccinia graminis f. sp. tritici</name>
    <dbReference type="NCBI Taxonomy" id="56615"/>
    <lineage>
        <taxon>Eukaryota</taxon>
        <taxon>Fungi</taxon>
        <taxon>Dikarya</taxon>
        <taxon>Basidiomycota</taxon>
        <taxon>Pucciniomycotina</taxon>
        <taxon>Pucciniomycetes</taxon>
        <taxon>Pucciniales</taxon>
        <taxon>Pucciniaceae</taxon>
        <taxon>Puccinia</taxon>
    </lineage>
</organism>
<dbReference type="Proteomes" id="UP000325313">
    <property type="component" value="Unassembled WGS sequence"/>
</dbReference>
<dbReference type="AlphaFoldDB" id="A0A5B0NK10"/>
<comment type="caution">
    <text evidence="1">The sequence shown here is derived from an EMBL/GenBank/DDBJ whole genome shotgun (WGS) entry which is preliminary data.</text>
</comment>
<name>A0A5B0NK10_PUCGR</name>
<reference evidence="1 2" key="1">
    <citation type="submission" date="2019-05" db="EMBL/GenBank/DDBJ databases">
        <title>Emergence of the Ug99 lineage of the wheat stem rust pathogen through somatic hybridization.</title>
        <authorList>
            <person name="Li F."/>
            <person name="Upadhyaya N.M."/>
            <person name="Sperschneider J."/>
            <person name="Matny O."/>
            <person name="Nguyen-Phuc H."/>
            <person name="Mago R."/>
            <person name="Raley C."/>
            <person name="Miller M.E."/>
            <person name="Silverstein K.A.T."/>
            <person name="Henningsen E."/>
            <person name="Hirsch C.D."/>
            <person name="Visser B."/>
            <person name="Pretorius Z.A."/>
            <person name="Steffenson B.J."/>
            <person name="Schwessinger B."/>
            <person name="Dodds P.N."/>
            <person name="Figueroa M."/>
        </authorList>
    </citation>
    <scope>NUCLEOTIDE SEQUENCE [LARGE SCALE GENOMIC DNA]</scope>
    <source>
        <strain evidence="1 2">Ug99</strain>
    </source>
</reference>
<gene>
    <name evidence="1" type="ORF">PGTUg99_034165</name>
</gene>
<dbReference type="EMBL" id="VDEP01000405">
    <property type="protein sequence ID" value="KAA1088902.1"/>
    <property type="molecule type" value="Genomic_DNA"/>
</dbReference>
<accession>A0A5B0NK10</accession>
<proteinExistence type="predicted"/>
<evidence type="ECO:0000313" key="1">
    <source>
        <dbReference type="EMBL" id="KAA1088902.1"/>
    </source>
</evidence>
<evidence type="ECO:0000313" key="2">
    <source>
        <dbReference type="Proteomes" id="UP000325313"/>
    </source>
</evidence>
<protein>
    <submittedName>
        <fullName evidence="1">Uncharacterized protein</fullName>
    </submittedName>
</protein>
<sequence length="419" mass="48519">MSFYQTEPRAPSRDVSGYELPPERRRYWVELPGWVTAYLKREVRKLSTLNNADVYDLLCELWKVPSSFGVATEDQNVYVITEALTKREASRASGLANVQRQTLAQEIVQVIEYLVENSSAKPKRLGWLDPNFSEKLQDVSPSDWIIFPASDMIHWLSDNRSNSAEKFLRHIPQQPPCRVCVFGNFNQFCTGDNGQSRFLAGSMQLSQIWHQGFFVTFTSKAATSNLEGLRKLVSKLVARQYDSLENPTGYVNIAIWLSLHTYWFLSPPSINEARTYRDDFIMSTRAFNQIHDPDLPPIPIINKQQLDNGIRTILNDGKTSINLMKSNILEKLKFPRQELPGFISAMSNFYDRRNDHEDELRVIQELASQLVTYFWMFRLALIVVSEEERPYLPRPDQLPWCQFVTFDTLLRLIESNFAL</sequence>